<dbReference type="GO" id="GO:0140359">
    <property type="term" value="F:ABC-type transporter activity"/>
    <property type="evidence" value="ECO:0007669"/>
    <property type="project" value="InterPro"/>
</dbReference>
<organism evidence="7 8">
    <name type="scientific">Leptospira idonii</name>
    <dbReference type="NCBI Taxonomy" id="1193500"/>
    <lineage>
        <taxon>Bacteria</taxon>
        <taxon>Pseudomonadati</taxon>
        <taxon>Spirochaetota</taxon>
        <taxon>Spirochaetia</taxon>
        <taxon>Leptospirales</taxon>
        <taxon>Leptospiraceae</taxon>
        <taxon>Leptospira</taxon>
    </lineage>
</organism>
<comment type="subcellular location">
    <subcellularLocation>
        <location evidence="1">Cell membrane</location>
        <topology evidence="1">Multi-pass membrane protein</topology>
    </subcellularLocation>
</comment>
<feature type="transmembrane region" description="Helical" evidence="6">
    <location>
        <begin position="21"/>
        <end position="43"/>
    </location>
</feature>
<keyword evidence="2" id="KW-1003">Cell membrane</keyword>
<accession>A0A4R9M2E3</accession>
<dbReference type="AlphaFoldDB" id="A0A4R9M2E3"/>
<dbReference type="Pfam" id="PF12679">
    <property type="entry name" value="ABC2_membrane_2"/>
    <property type="match status" value="1"/>
</dbReference>
<dbReference type="OrthoDB" id="340500at2"/>
<evidence type="ECO:0000256" key="5">
    <source>
        <dbReference type="ARBA" id="ARBA00023136"/>
    </source>
</evidence>
<comment type="caution">
    <text evidence="7">The sequence shown here is derived from an EMBL/GenBank/DDBJ whole genome shotgun (WGS) entry which is preliminary data.</text>
</comment>
<dbReference type="RefSeq" id="WP_135760241.1">
    <property type="nucleotide sequence ID" value="NZ_RQHW01000031.1"/>
</dbReference>
<keyword evidence="8" id="KW-1185">Reference proteome</keyword>
<feature type="transmembrane region" description="Helical" evidence="6">
    <location>
        <begin position="98"/>
        <end position="125"/>
    </location>
</feature>
<evidence type="ECO:0000256" key="4">
    <source>
        <dbReference type="ARBA" id="ARBA00022989"/>
    </source>
</evidence>
<evidence type="ECO:0000256" key="1">
    <source>
        <dbReference type="ARBA" id="ARBA00004651"/>
    </source>
</evidence>
<feature type="transmembrane region" description="Helical" evidence="6">
    <location>
        <begin position="131"/>
        <end position="153"/>
    </location>
</feature>
<evidence type="ECO:0000313" key="8">
    <source>
        <dbReference type="Proteomes" id="UP000298058"/>
    </source>
</evidence>
<dbReference type="EMBL" id="RQHW01000031">
    <property type="protein sequence ID" value="TGN19479.1"/>
    <property type="molecule type" value="Genomic_DNA"/>
</dbReference>
<dbReference type="PANTHER" id="PTHR30294">
    <property type="entry name" value="MEMBRANE COMPONENT OF ABC TRANSPORTER YHHJ-RELATED"/>
    <property type="match status" value="1"/>
</dbReference>
<feature type="transmembrane region" description="Helical" evidence="6">
    <location>
        <begin position="165"/>
        <end position="184"/>
    </location>
</feature>
<name>A0A4R9M2E3_9LEPT</name>
<sequence length="243" mass="27380">MNWQIAVWIYKKELKLFFGTYMGPLVLGGTAFLNALFVMILNFSGRANYEEATVVTFLSFMTTILISMIIISMGSIVEERNKGTLELLFTSPITDVDIVLGKFLFGVTICAVITVFVNGLFPIILYSYWQAPFYIVASGTVGVFLLGIFTYSVGLFGSSLGKNQMISLLISVLIILTLWVVGYFSHLFQATTRKILFHLHIFSHFFNFSKGVLPLTGIVFFLTGSFLFLYLTVKVLESRRWRG</sequence>
<protein>
    <submittedName>
        <fullName evidence="7">ABC transporter permease</fullName>
    </submittedName>
</protein>
<feature type="transmembrane region" description="Helical" evidence="6">
    <location>
        <begin position="212"/>
        <end position="233"/>
    </location>
</feature>
<dbReference type="PANTHER" id="PTHR30294:SF29">
    <property type="entry name" value="MULTIDRUG ABC TRANSPORTER PERMEASE YBHS-RELATED"/>
    <property type="match status" value="1"/>
</dbReference>
<dbReference type="GO" id="GO:0005886">
    <property type="term" value="C:plasma membrane"/>
    <property type="evidence" value="ECO:0007669"/>
    <property type="project" value="UniProtKB-SubCell"/>
</dbReference>
<keyword evidence="5 6" id="KW-0472">Membrane</keyword>
<evidence type="ECO:0000313" key="7">
    <source>
        <dbReference type="EMBL" id="TGN19479.1"/>
    </source>
</evidence>
<evidence type="ECO:0000256" key="3">
    <source>
        <dbReference type="ARBA" id="ARBA00022692"/>
    </source>
</evidence>
<keyword evidence="4 6" id="KW-1133">Transmembrane helix</keyword>
<evidence type="ECO:0000256" key="6">
    <source>
        <dbReference type="SAM" id="Phobius"/>
    </source>
</evidence>
<keyword evidence="3 6" id="KW-0812">Transmembrane</keyword>
<dbReference type="InterPro" id="IPR051449">
    <property type="entry name" value="ABC-2_transporter_component"/>
</dbReference>
<dbReference type="Proteomes" id="UP000298058">
    <property type="component" value="Unassembled WGS sequence"/>
</dbReference>
<proteinExistence type="predicted"/>
<evidence type="ECO:0000256" key="2">
    <source>
        <dbReference type="ARBA" id="ARBA00022475"/>
    </source>
</evidence>
<reference evidence="7" key="1">
    <citation type="journal article" date="2019" name="PLoS Negl. Trop. Dis.">
        <title>Revisiting the worldwide diversity of Leptospira species in the environment.</title>
        <authorList>
            <person name="Vincent A.T."/>
            <person name="Schiettekatte O."/>
            <person name="Bourhy P."/>
            <person name="Veyrier F.J."/>
            <person name="Picardeau M."/>
        </authorList>
    </citation>
    <scope>NUCLEOTIDE SEQUENCE [LARGE SCALE GENOMIC DNA]</scope>
    <source>
        <strain evidence="7">201300427</strain>
    </source>
</reference>
<feature type="transmembrane region" description="Helical" evidence="6">
    <location>
        <begin position="55"/>
        <end position="77"/>
    </location>
</feature>
<gene>
    <name evidence="7" type="ORF">EHS15_09100</name>
</gene>